<proteinExistence type="predicted"/>
<evidence type="ECO:0000313" key="2">
    <source>
        <dbReference type="Proteomes" id="UP001341840"/>
    </source>
</evidence>
<gene>
    <name evidence="1" type="ORF">PIB30_075906</name>
</gene>
<dbReference type="Proteomes" id="UP001341840">
    <property type="component" value="Unassembled WGS sequence"/>
</dbReference>
<comment type="caution">
    <text evidence="1">The sequence shown here is derived from an EMBL/GenBank/DDBJ whole genome shotgun (WGS) entry which is preliminary data.</text>
</comment>
<keyword evidence="2" id="KW-1185">Reference proteome</keyword>
<organism evidence="1 2">
    <name type="scientific">Stylosanthes scabra</name>
    <dbReference type="NCBI Taxonomy" id="79078"/>
    <lineage>
        <taxon>Eukaryota</taxon>
        <taxon>Viridiplantae</taxon>
        <taxon>Streptophyta</taxon>
        <taxon>Embryophyta</taxon>
        <taxon>Tracheophyta</taxon>
        <taxon>Spermatophyta</taxon>
        <taxon>Magnoliopsida</taxon>
        <taxon>eudicotyledons</taxon>
        <taxon>Gunneridae</taxon>
        <taxon>Pentapetalae</taxon>
        <taxon>rosids</taxon>
        <taxon>fabids</taxon>
        <taxon>Fabales</taxon>
        <taxon>Fabaceae</taxon>
        <taxon>Papilionoideae</taxon>
        <taxon>50 kb inversion clade</taxon>
        <taxon>dalbergioids sensu lato</taxon>
        <taxon>Dalbergieae</taxon>
        <taxon>Pterocarpus clade</taxon>
        <taxon>Stylosanthes</taxon>
    </lineage>
</organism>
<name>A0ABU6TQT3_9FABA</name>
<evidence type="ECO:0000313" key="1">
    <source>
        <dbReference type="EMBL" id="MED6150790.1"/>
    </source>
</evidence>
<accession>A0ABU6TQT3</accession>
<sequence length="175" mass="19695">MLECSRLKLGKQTRLVNLGPFVFWICHVWNLGKPSPNVTWPYVGEALVTLGEVTFGALARPKLSKRDMISSLVKSVLISSSSIIAWSFNPRGIDTPLHCGILLDTIWYTCQDLGFANPSIMDLDGICTEDQSFEKNSEVEDNMALNQNYYKYVMADIDEDEGNMAAATYQFYYSN</sequence>
<reference evidence="1 2" key="1">
    <citation type="journal article" date="2023" name="Plants (Basel)">
        <title>Bridging the Gap: Combining Genomics and Transcriptomics Approaches to Understand Stylosanthes scabra, an Orphan Legume from the Brazilian Caatinga.</title>
        <authorList>
            <person name="Ferreira-Neto J.R.C."/>
            <person name="da Silva M.D."/>
            <person name="Binneck E."/>
            <person name="de Melo N.F."/>
            <person name="da Silva R.H."/>
            <person name="de Melo A.L.T.M."/>
            <person name="Pandolfi V."/>
            <person name="Bustamante F.O."/>
            <person name="Brasileiro-Vidal A.C."/>
            <person name="Benko-Iseppon A.M."/>
        </authorList>
    </citation>
    <scope>NUCLEOTIDE SEQUENCE [LARGE SCALE GENOMIC DNA]</scope>
    <source>
        <tissue evidence="1">Leaves</tissue>
    </source>
</reference>
<dbReference type="EMBL" id="JASCZI010091601">
    <property type="protein sequence ID" value="MED6150790.1"/>
    <property type="molecule type" value="Genomic_DNA"/>
</dbReference>
<protein>
    <submittedName>
        <fullName evidence="1">Uncharacterized protein</fullName>
    </submittedName>
</protein>